<dbReference type="InterPro" id="IPR031152">
    <property type="entry name" value="PLXDC"/>
</dbReference>
<dbReference type="EMBL" id="JAKMXF010000300">
    <property type="protein sequence ID" value="KAI6651965.1"/>
    <property type="molecule type" value="Genomic_DNA"/>
</dbReference>
<organism evidence="6 7">
    <name type="scientific">Oopsacas minuta</name>
    <dbReference type="NCBI Taxonomy" id="111878"/>
    <lineage>
        <taxon>Eukaryota</taxon>
        <taxon>Metazoa</taxon>
        <taxon>Porifera</taxon>
        <taxon>Hexactinellida</taxon>
        <taxon>Hexasterophora</taxon>
        <taxon>Lyssacinosida</taxon>
        <taxon>Leucopsacidae</taxon>
        <taxon>Oopsacas</taxon>
    </lineage>
</organism>
<evidence type="ECO:0000256" key="1">
    <source>
        <dbReference type="ARBA" id="ARBA00004479"/>
    </source>
</evidence>
<gene>
    <name evidence="6" type="ORF">LOD99_4510</name>
</gene>
<keyword evidence="3 5" id="KW-0732">Signal</keyword>
<dbReference type="Proteomes" id="UP001165289">
    <property type="component" value="Unassembled WGS sequence"/>
</dbReference>
<keyword evidence="4" id="KW-1133">Transmembrane helix</keyword>
<keyword evidence="4" id="KW-0472">Membrane</keyword>
<feature type="chain" id="PRO_5043496422" evidence="5">
    <location>
        <begin position="18"/>
        <end position="311"/>
    </location>
</feature>
<evidence type="ECO:0000313" key="7">
    <source>
        <dbReference type="Proteomes" id="UP001165289"/>
    </source>
</evidence>
<name>A0AAV7JU98_9METZ</name>
<accession>A0AAV7JU98</accession>
<comment type="subcellular location">
    <subcellularLocation>
        <location evidence="1">Membrane</location>
        <topology evidence="1">Single-pass type I membrane protein</topology>
    </subcellularLocation>
</comment>
<evidence type="ECO:0000313" key="6">
    <source>
        <dbReference type="EMBL" id="KAI6651965.1"/>
    </source>
</evidence>
<protein>
    <submittedName>
        <fullName evidence="6">Plexin domain-containing protein 1 isoform X2</fullName>
    </submittedName>
</protein>
<dbReference type="PANTHER" id="PTHR13055:SF12">
    <property type="entry name" value="LD40707P"/>
    <property type="match status" value="1"/>
</dbReference>
<evidence type="ECO:0000256" key="5">
    <source>
        <dbReference type="SAM" id="SignalP"/>
    </source>
</evidence>
<proteinExistence type="predicted"/>
<dbReference type="AlphaFoldDB" id="A0AAV7JU98"/>
<keyword evidence="2" id="KW-0812">Transmembrane</keyword>
<keyword evidence="7" id="KW-1185">Reference proteome</keyword>
<sequence>MKLSILIVFLSIVYVTSITLDEIHFTPIREEIAFAPTKYHRQPRNDNTKRIEDLYAPKYETDEIRYKRQSNEMMVEDNHTYYLSTFYPSESGVFNELWIDLTLNTSHHVVLSNTYLKYINIDFDLPFYGHLVSQVSITTAGFLSIFNTPHPYIHLTQYIAPFSADFNPSQNSESKIYYQIDEDRIIVLWEKVTLNGRPEIGFFTFETIVYKNGKILFLYKDIPALLNETSAMNYTSLIGVADAFLVELVDVNVIYTYHRVRLGEGLMLEGTVFQLDPVPNCVVADSWESCRNISCYSSFSCGWCSKVKKMF</sequence>
<evidence type="ECO:0000256" key="4">
    <source>
        <dbReference type="ARBA" id="ARBA00022989"/>
    </source>
</evidence>
<dbReference type="PANTHER" id="PTHR13055">
    <property type="entry name" value="TUMOR ENDOTHELIAL MARKER 7 RELATED"/>
    <property type="match status" value="1"/>
</dbReference>
<comment type="caution">
    <text evidence="6">The sequence shown here is derived from an EMBL/GenBank/DDBJ whole genome shotgun (WGS) entry which is preliminary data.</text>
</comment>
<dbReference type="GO" id="GO:0016020">
    <property type="term" value="C:membrane"/>
    <property type="evidence" value="ECO:0007669"/>
    <property type="project" value="UniProtKB-SubCell"/>
</dbReference>
<evidence type="ECO:0000256" key="2">
    <source>
        <dbReference type="ARBA" id="ARBA00022692"/>
    </source>
</evidence>
<evidence type="ECO:0000256" key="3">
    <source>
        <dbReference type="ARBA" id="ARBA00022729"/>
    </source>
</evidence>
<reference evidence="6 7" key="1">
    <citation type="journal article" date="2023" name="BMC Biol.">
        <title>The compact genome of the sponge Oopsacas minuta (Hexactinellida) is lacking key metazoan core genes.</title>
        <authorList>
            <person name="Santini S."/>
            <person name="Schenkelaars Q."/>
            <person name="Jourda C."/>
            <person name="Duchesne M."/>
            <person name="Belahbib H."/>
            <person name="Rocher C."/>
            <person name="Selva M."/>
            <person name="Riesgo A."/>
            <person name="Vervoort M."/>
            <person name="Leys S.P."/>
            <person name="Kodjabachian L."/>
            <person name="Le Bivic A."/>
            <person name="Borchiellini C."/>
            <person name="Claverie J.M."/>
            <person name="Renard E."/>
        </authorList>
    </citation>
    <scope>NUCLEOTIDE SEQUENCE [LARGE SCALE GENOMIC DNA]</scope>
    <source>
        <strain evidence="6">SPO-2</strain>
    </source>
</reference>
<feature type="signal peptide" evidence="5">
    <location>
        <begin position="1"/>
        <end position="17"/>
    </location>
</feature>